<reference evidence="6" key="1">
    <citation type="journal article" date="2023" name="Mol. Phylogenet. Evol.">
        <title>Genome-scale phylogeny and comparative genomics of the fungal order Sordariales.</title>
        <authorList>
            <person name="Hensen N."/>
            <person name="Bonometti L."/>
            <person name="Westerberg I."/>
            <person name="Brannstrom I.O."/>
            <person name="Guillou S."/>
            <person name="Cros-Aarteil S."/>
            <person name="Calhoun S."/>
            <person name="Haridas S."/>
            <person name="Kuo A."/>
            <person name="Mondo S."/>
            <person name="Pangilinan J."/>
            <person name="Riley R."/>
            <person name="LaButti K."/>
            <person name="Andreopoulos B."/>
            <person name="Lipzen A."/>
            <person name="Chen C."/>
            <person name="Yan M."/>
            <person name="Daum C."/>
            <person name="Ng V."/>
            <person name="Clum A."/>
            <person name="Steindorff A."/>
            <person name="Ohm R.A."/>
            <person name="Martin F."/>
            <person name="Silar P."/>
            <person name="Natvig D.O."/>
            <person name="Lalanne C."/>
            <person name="Gautier V."/>
            <person name="Ament-Velasquez S.L."/>
            <person name="Kruys A."/>
            <person name="Hutchinson M.I."/>
            <person name="Powell A.J."/>
            <person name="Barry K."/>
            <person name="Miller A.N."/>
            <person name="Grigoriev I.V."/>
            <person name="Debuchy R."/>
            <person name="Gladieux P."/>
            <person name="Hiltunen Thoren M."/>
            <person name="Johannesson H."/>
        </authorList>
    </citation>
    <scope>NUCLEOTIDE SEQUENCE</scope>
    <source>
        <strain evidence="6">CBS 731.68</strain>
    </source>
</reference>
<dbReference type="Pfam" id="PF03226">
    <property type="entry name" value="Yippee-Mis18"/>
    <property type="match status" value="1"/>
</dbReference>
<evidence type="ECO:0000256" key="4">
    <source>
        <dbReference type="SAM" id="MobiDB-lite"/>
    </source>
</evidence>
<dbReference type="Proteomes" id="UP001302602">
    <property type="component" value="Unassembled WGS sequence"/>
</dbReference>
<evidence type="ECO:0000256" key="1">
    <source>
        <dbReference type="ARBA" id="ARBA00005613"/>
    </source>
</evidence>
<evidence type="ECO:0000256" key="3">
    <source>
        <dbReference type="ARBA" id="ARBA00022833"/>
    </source>
</evidence>
<comment type="caution">
    <text evidence="6">The sequence shown here is derived from an EMBL/GenBank/DDBJ whole genome shotgun (WGS) entry which is preliminary data.</text>
</comment>
<organism evidence="6 7">
    <name type="scientific">Parathielavia appendiculata</name>
    <dbReference type="NCBI Taxonomy" id="2587402"/>
    <lineage>
        <taxon>Eukaryota</taxon>
        <taxon>Fungi</taxon>
        <taxon>Dikarya</taxon>
        <taxon>Ascomycota</taxon>
        <taxon>Pezizomycotina</taxon>
        <taxon>Sordariomycetes</taxon>
        <taxon>Sordariomycetidae</taxon>
        <taxon>Sordariales</taxon>
        <taxon>Chaetomiaceae</taxon>
        <taxon>Parathielavia</taxon>
    </lineage>
</organism>
<reference evidence="6" key="2">
    <citation type="submission" date="2023-05" db="EMBL/GenBank/DDBJ databases">
        <authorList>
            <consortium name="Lawrence Berkeley National Laboratory"/>
            <person name="Steindorff A."/>
            <person name="Hensen N."/>
            <person name="Bonometti L."/>
            <person name="Westerberg I."/>
            <person name="Brannstrom I.O."/>
            <person name="Guillou S."/>
            <person name="Cros-Aarteil S."/>
            <person name="Calhoun S."/>
            <person name="Haridas S."/>
            <person name="Kuo A."/>
            <person name="Mondo S."/>
            <person name="Pangilinan J."/>
            <person name="Riley R."/>
            <person name="Labutti K."/>
            <person name="Andreopoulos B."/>
            <person name="Lipzen A."/>
            <person name="Chen C."/>
            <person name="Yanf M."/>
            <person name="Daum C."/>
            <person name="Ng V."/>
            <person name="Clum A."/>
            <person name="Ohm R."/>
            <person name="Martin F."/>
            <person name="Silar P."/>
            <person name="Natvig D."/>
            <person name="Lalanne C."/>
            <person name="Gautier V."/>
            <person name="Ament-Velasquez S.L."/>
            <person name="Kruys A."/>
            <person name="Hutchinson M.I."/>
            <person name="Powell A.J."/>
            <person name="Barry K."/>
            <person name="Miller A.N."/>
            <person name="Grigoriev I.V."/>
            <person name="Debuchy R."/>
            <person name="Gladieux P."/>
            <person name="Thoren M.H."/>
            <person name="Johannesson H."/>
        </authorList>
    </citation>
    <scope>NUCLEOTIDE SEQUENCE</scope>
    <source>
        <strain evidence="6">CBS 731.68</strain>
    </source>
</reference>
<keyword evidence="7" id="KW-1185">Reference proteome</keyword>
<feature type="non-terminal residue" evidence="6">
    <location>
        <position position="293"/>
    </location>
</feature>
<evidence type="ECO:0000313" key="6">
    <source>
        <dbReference type="EMBL" id="KAK4121189.1"/>
    </source>
</evidence>
<accession>A0AAN6TV27</accession>
<evidence type="ECO:0000256" key="2">
    <source>
        <dbReference type="ARBA" id="ARBA00022723"/>
    </source>
</evidence>
<sequence>MSTAARMFGEVMSLRRPSASAPADNNTHPSFPIYLLPSLHIPFRRRRIYEPPPSPPSSSSEPSSPGSTTPSLSASPTSPSTPPRRLSRAQPPTLRCSSCSTDLAFLSQIVSKGFTGRHGRAYLVAPPPHPHPSAPTPPSPPGGAKRQSDSTDAGANRDLANIRVGRPETRRLVTGAHVVADIYCCGCSAVIGWKYLDTAEPAQRYKVGMFILETRRVVGFCCWEDVDVGDLDMDNSMGIAHHRHGEGGGNGRDEGHDEGDGVVVFDSEDEEECEDMFAGVWDATVVARRRRSR</sequence>
<dbReference type="PANTHER" id="PTHR13848">
    <property type="entry name" value="PROTEIN YIPPEE-LIKE CG15309-RELATED"/>
    <property type="match status" value="1"/>
</dbReference>
<evidence type="ECO:0000259" key="5">
    <source>
        <dbReference type="PROSITE" id="PS51792"/>
    </source>
</evidence>
<feature type="domain" description="Yippee" evidence="5">
    <location>
        <begin position="92"/>
        <end position="221"/>
    </location>
</feature>
<name>A0AAN6TV27_9PEZI</name>
<dbReference type="InterPro" id="IPR034751">
    <property type="entry name" value="Yippee"/>
</dbReference>
<dbReference type="PROSITE" id="PS51792">
    <property type="entry name" value="YIPPEE"/>
    <property type="match status" value="1"/>
</dbReference>
<comment type="similarity">
    <text evidence="1">Belongs to the yippee family.</text>
</comment>
<evidence type="ECO:0000313" key="7">
    <source>
        <dbReference type="Proteomes" id="UP001302602"/>
    </source>
</evidence>
<dbReference type="InterPro" id="IPR004910">
    <property type="entry name" value="Yippee/Mis18/Cereblon"/>
</dbReference>
<dbReference type="GeneID" id="87826867"/>
<feature type="compositionally biased region" description="Pro residues" evidence="4">
    <location>
        <begin position="125"/>
        <end position="141"/>
    </location>
</feature>
<dbReference type="GO" id="GO:0046872">
    <property type="term" value="F:metal ion binding"/>
    <property type="evidence" value="ECO:0007669"/>
    <property type="project" value="UniProtKB-KW"/>
</dbReference>
<feature type="compositionally biased region" description="Low complexity" evidence="4">
    <location>
        <begin position="57"/>
        <end position="78"/>
    </location>
</feature>
<dbReference type="EMBL" id="MU853234">
    <property type="protein sequence ID" value="KAK4121189.1"/>
    <property type="molecule type" value="Genomic_DNA"/>
</dbReference>
<protein>
    <submittedName>
        <fullName evidence="6">Yippee-domain-containing protein</fullName>
    </submittedName>
</protein>
<feature type="region of interest" description="Disordered" evidence="4">
    <location>
        <begin position="47"/>
        <end position="95"/>
    </location>
</feature>
<dbReference type="RefSeq" id="XP_062644960.1">
    <property type="nucleotide sequence ID" value="XM_062790097.1"/>
</dbReference>
<keyword evidence="2" id="KW-0479">Metal-binding</keyword>
<dbReference type="InterPro" id="IPR039058">
    <property type="entry name" value="Yippee_fam"/>
</dbReference>
<dbReference type="AlphaFoldDB" id="A0AAN6TV27"/>
<feature type="region of interest" description="Disordered" evidence="4">
    <location>
        <begin position="120"/>
        <end position="162"/>
    </location>
</feature>
<keyword evidence="3" id="KW-0862">Zinc</keyword>
<gene>
    <name evidence="6" type="ORF">N657DRAFT_601075</name>
</gene>
<proteinExistence type="inferred from homology"/>